<sequence>MKTVVFLAALVALAVAGTVPPQHTYKTKDVNADYVKVQKQLIALLETVGQVRKDEDWYKLGLEFDVEANKENYSNKKAFEEFMLYYKSGFLPKHKTFSIFYDRMREEAIVLAKLFYYAKDYETFYSTAAWARVHLNDGLFLYSYYFAIYQRQDTRNFVLPAPYEMYPQYFASTDAFLKAYRIKMQQGIVDPVLAAENGIAKESDYYVIYSNYSSPWFTGSEEQKISYFTEDIGMNSYYYYLNVIYPFWMKGFSFEPIEEMRGGVFYFLYQQLVARYYMERLTNGLGEIPVFSWTKPLKTGYTCDLSTYYPFFQRNDYYAIDKIENEEYLNFLKHYEQAFLNFLDQGHFEAYKQKIDLSDPKAMNFVGNYWFTNADLYEHTGPRNYERYYEIIGRRVLSGTPEPVDKHTVYPAALELIQTSLRDPVFFQFYKRILNYIVEYKDYLEPYSTELHFEGVKVKDVQVEKLVTYFDLYDFEISNDVFYSEQELKGSPAYFKVRQPRLNHQPFTVTVDVKSEVATDAVVKFFLGPKYDSNGYPLSLENNWMNFVELDWFKYKLVAGENKIERSSSDFFYYKEDSMPVSELYKLLGTGKVPVDMAEHEYEIPNRMMLPRGTSGGFPFQLYVMVYPYTPLPEKLAEFSKYFVDAKPVGYPFDRPAYDVFFKQPNFFYKDVFIYHEGEQYPNTYNSQFSHTNQVPKQ</sequence>
<organism evidence="1 2">
    <name type="scientific">Choristoneura fumiferana</name>
    <name type="common">Spruce budworm moth</name>
    <name type="synonym">Archips fumiferana</name>
    <dbReference type="NCBI Taxonomy" id="7141"/>
    <lineage>
        <taxon>Eukaryota</taxon>
        <taxon>Metazoa</taxon>
        <taxon>Ecdysozoa</taxon>
        <taxon>Arthropoda</taxon>
        <taxon>Hexapoda</taxon>
        <taxon>Insecta</taxon>
        <taxon>Pterygota</taxon>
        <taxon>Neoptera</taxon>
        <taxon>Endopterygota</taxon>
        <taxon>Lepidoptera</taxon>
        <taxon>Glossata</taxon>
        <taxon>Ditrysia</taxon>
        <taxon>Tortricoidea</taxon>
        <taxon>Tortricidae</taxon>
        <taxon>Tortricinae</taxon>
        <taxon>Choristoneura</taxon>
    </lineage>
</organism>
<reference evidence="1 2" key="1">
    <citation type="journal article" date="2022" name="Genome Biol. Evol.">
        <title>The Spruce Budworm Genome: Reconstructing the Evolutionary History of Antifreeze Proteins.</title>
        <authorList>
            <person name="Beliveau C."/>
            <person name="Gagne P."/>
            <person name="Picq S."/>
            <person name="Vernygora O."/>
            <person name="Keeling C.I."/>
            <person name="Pinkney K."/>
            <person name="Doucet D."/>
            <person name="Wen F."/>
            <person name="Johnston J.S."/>
            <person name="Maaroufi H."/>
            <person name="Boyle B."/>
            <person name="Laroche J."/>
            <person name="Dewar K."/>
            <person name="Juretic N."/>
            <person name="Blackburn G."/>
            <person name="Nisole A."/>
            <person name="Brunet B."/>
            <person name="Brandao M."/>
            <person name="Lumley L."/>
            <person name="Duan J."/>
            <person name="Quan G."/>
            <person name="Lucarotti C.J."/>
            <person name="Roe A.D."/>
            <person name="Sperling F.A.H."/>
            <person name="Levesque R.C."/>
            <person name="Cusson M."/>
        </authorList>
    </citation>
    <scope>NUCLEOTIDE SEQUENCE [LARGE SCALE GENOMIC DNA]</scope>
    <source>
        <strain evidence="1">Glfc:IPQL:Cfum</strain>
    </source>
</reference>
<keyword evidence="2" id="KW-1185">Reference proteome</keyword>
<name>A0ACC0KSU1_CHOFU</name>
<comment type="caution">
    <text evidence="1">The sequence shown here is derived from an EMBL/GenBank/DDBJ whole genome shotgun (WGS) entry which is preliminary data.</text>
</comment>
<dbReference type="EMBL" id="CM046123">
    <property type="protein sequence ID" value="KAI8439358.1"/>
    <property type="molecule type" value="Genomic_DNA"/>
</dbReference>
<dbReference type="Proteomes" id="UP001064048">
    <property type="component" value="Chromosome 23"/>
</dbReference>
<protein>
    <submittedName>
        <fullName evidence="1">Uncharacterized protein</fullName>
    </submittedName>
</protein>
<proteinExistence type="predicted"/>
<evidence type="ECO:0000313" key="1">
    <source>
        <dbReference type="EMBL" id="KAI8439358.1"/>
    </source>
</evidence>
<evidence type="ECO:0000313" key="2">
    <source>
        <dbReference type="Proteomes" id="UP001064048"/>
    </source>
</evidence>
<accession>A0ACC0KSU1</accession>
<gene>
    <name evidence="1" type="ORF">MSG28_013178</name>
</gene>